<evidence type="ECO:0000313" key="1">
    <source>
        <dbReference type="EMBL" id="ONK69369.1"/>
    </source>
</evidence>
<dbReference type="EMBL" id="CM007385">
    <property type="protein sequence ID" value="ONK69369.1"/>
    <property type="molecule type" value="Genomic_DNA"/>
</dbReference>
<gene>
    <name evidence="1" type="ORF">A4U43_C05F22140</name>
</gene>
<dbReference type="AlphaFoldDB" id="A0A5P1EXV0"/>
<keyword evidence="2" id="KW-1185">Reference proteome</keyword>
<sequence length="89" mass="10066">MRMEVKDHIDKAYVTLFDEARYLTGCSAEEYVDSFDEEGKAYGMISGPDGRIVKPEISTSIKNFSYERLENDTCTIIMVHVPAYGATMN</sequence>
<evidence type="ECO:0000313" key="2">
    <source>
        <dbReference type="Proteomes" id="UP000243459"/>
    </source>
</evidence>
<proteinExistence type="predicted"/>
<reference evidence="2" key="1">
    <citation type="journal article" date="2017" name="Nat. Commun.">
        <title>The asparagus genome sheds light on the origin and evolution of a young Y chromosome.</title>
        <authorList>
            <person name="Harkess A."/>
            <person name="Zhou J."/>
            <person name="Xu C."/>
            <person name="Bowers J.E."/>
            <person name="Van der Hulst R."/>
            <person name="Ayyampalayam S."/>
            <person name="Mercati F."/>
            <person name="Riccardi P."/>
            <person name="McKain M.R."/>
            <person name="Kakrana A."/>
            <person name="Tang H."/>
            <person name="Ray J."/>
            <person name="Groenendijk J."/>
            <person name="Arikit S."/>
            <person name="Mathioni S.M."/>
            <person name="Nakano M."/>
            <person name="Shan H."/>
            <person name="Telgmann-Rauber A."/>
            <person name="Kanno A."/>
            <person name="Yue Z."/>
            <person name="Chen H."/>
            <person name="Li W."/>
            <person name="Chen Y."/>
            <person name="Xu X."/>
            <person name="Zhang Y."/>
            <person name="Luo S."/>
            <person name="Chen H."/>
            <person name="Gao J."/>
            <person name="Mao Z."/>
            <person name="Pires J.C."/>
            <person name="Luo M."/>
            <person name="Kudrna D."/>
            <person name="Wing R.A."/>
            <person name="Meyers B.C."/>
            <person name="Yi K."/>
            <person name="Kong H."/>
            <person name="Lavrijsen P."/>
            <person name="Sunseri F."/>
            <person name="Falavigna A."/>
            <person name="Ye Y."/>
            <person name="Leebens-Mack J.H."/>
            <person name="Chen G."/>
        </authorList>
    </citation>
    <scope>NUCLEOTIDE SEQUENCE [LARGE SCALE GENOMIC DNA]</scope>
    <source>
        <strain evidence="2">cv. DH0086</strain>
    </source>
</reference>
<dbReference type="Proteomes" id="UP000243459">
    <property type="component" value="Chromosome 5"/>
</dbReference>
<accession>A0A5P1EXV0</accession>
<organism evidence="1 2">
    <name type="scientific">Asparagus officinalis</name>
    <name type="common">Garden asparagus</name>
    <dbReference type="NCBI Taxonomy" id="4686"/>
    <lineage>
        <taxon>Eukaryota</taxon>
        <taxon>Viridiplantae</taxon>
        <taxon>Streptophyta</taxon>
        <taxon>Embryophyta</taxon>
        <taxon>Tracheophyta</taxon>
        <taxon>Spermatophyta</taxon>
        <taxon>Magnoliopsida</taxon>
        <taxon>Liliopsida</taxon>
        <taxon>Asparagales</taxon>
        <taxon>Asparagaceae</taxon>
        <taxon>Asparagoideae</taxon>
        <taxon>Asparagus</taxon>
    </lineage>
</organism>
<protein>
    <submittedName>
        <fullName evidence="1">Uncharacterized protein</fullName>
    </submittedName>
</protein>
<name>A0A5P1EXV0_ASPOF</name>
<dbReference type="Gramene" id="ONK69369">
    <property type="protein sequence ID" value="ONK69369"/>
    <property type="gene ID" value="A4U43_C05F22140"/>
</dbReference>